<dbReference type="RefSeq" id="WP_189002625.1">
    <property type="nucleotide sequence ID" value="NZ_BMOD01000006.1"/>
</dbReference>
<keyword evidence="2" id="KW-1185">Reference proteome</keyword>
<reference evidence="2" key="1">
    <citation type="journal article" date="2019" name="Int. J. Syst. Evol. Microbiol.">
        <title>The Global Catalogue of Microorganisms (GCM) 10K type strain sequencing project: providing services to taxonomists for standard genome sequencing and annotation.</title>
        <authorList>
            <consortium name="The Broad Institute Genomics Platform"/>
            <consortium name="The Broad Institute Genome Sequencing Center for Infectious Disease"/>
            <person name="Wu L."/>
            <person name="Ma J."/>
        </authorList>
    </citation>
    <scope>NUCLEOTIDE SEQUENCE [LARGE SCALE GENOMIC DNA]</scope>
    <source>
        <strain evidence="2">JCM 14370</strain>
    </source>
</reference>
<evidence type="ECO:0000313" key="2">
    <source>
        <dbReference type="Proteomes" id="UP000632222"/>
    </source>
</evidence>
<evidence type="ECO:0000313" key="1">
    <source>
        <dbReference type="EMBL" id="GGJ34451.1"/>
    </source>
</evidence>
<accession>A0ABQ2D0J6</accession>
<sequence>MSETLRYFAEQARTLQLDLSQLQNAHPETLRTFAAQVLQELTALGLLEDTHGIGCYTEYSGRGGDA</sequence>
<protein>
    <submittedName>
        <fullName evidence="1">Uncharacterized protein</fullName>
    </submittedName>
</protein>
<dbReference type="EMBL" id="BMOD01000006">
    <property type="protein sequence ID" value="GGJ34451.1"/>
    <property type="molecule type" value="Genomic_DNA"/>
</dbReference>
<name>A0ABQ2D0J6_9DEIO</name>
<proteinExistence type="predicted"/>
<organism evidence="1 2">
    <name type="scientific">Deinococcus roseus</name>
    <dbReference type="NCBI Taxonomy" id="392414"/>
    <lineage>
        <taxon>Bacteria</taxon>
        <taxon>Thermotogati</taxon>
        <taxon>Deinococcota</taxon>
        <taxon>Deinococci</taxon>
        <taxon>Deinococcales</taxon>
        <taxon>Deinococcaceae</taxon>
        <taxon>Deinococcus</taxon>
    </lineage>
</organism>
<gene>
    <name evidence="1" type="ORF">GCM10008938_20820</name>
</gene>
<dbReference type="Proteomes" id="UP000632222">
    <property type="component" value="Unassembled WGS sequence"/>
</dbReference>
<comment type="caution">
    <text evidence="1">The sequence shown here is derived from an EMBL/GenBank/DDBJ whole genome shotgun (WGS) entry which is preliminary data.</text>
</comment>